<dbReference type="Proteomes" id="UP000007264">
    <property type="component" value="Unassembled WGS sequence"/>
</dbReference>
<dbReference type="KEGG" id="csl:COCSUDRAFT_32808"/>
<accession>I0Z281</accession>
<sequence length="60" mass="7035">MKLFTELESTVISQYFPPTVSLMQFHGNLPVIWDPDFSNFHDNAYAYYLVSVLRDTKSFL</sequence>
<comment type="caution">
    <text evidence="1">The sequence shown here is derived from an EMBL/GenBank/DDBJ whole genome shotgun (WGS) entry which is preliminary data.</text>
</comment>
<organism evidence="1 2">
    <name type="scientific">Coccomyxa subellipsoidea (strain C-169)</name>
    <name type="common">Green microalga</name>
    <dbReference type="NCBI Taxonomy" id="574566"/>
    <lineage>
        <taxon>Eukaryota</taxon>
        <taxon>Viridiplantae</taxon>
        <taxon>Chlorophyta</taxon>
        <taxon>core chlorophytes</taxon>
        <taxon>Trebouxiophyceae</taxon>
        <taxon>Trebouxiophyceae incertae sedis</taxon>
        <taxon>Coccomyxaceae</taxon>
        <taxon>Coccomyxa</taxon>
        <taxon>Coccomyxa subellipsoidea</taxon>
    </lineage>
</organism>
<dbReference type="RefSeq" id="XP_005649294.1">
    <property type="nucleotide sequence ID" value="XM_005649237.1"/>
</dbReference>
<proteinExistence type="predicted"/>
<keyword evidence="2" id="KW-1185">Reference proteome</keyword>
<evidence type="ECO:0000313" key="1">
    <source>
        <dbReference type="EMBL" id="EIE24750.1"/>
    </source>
</evidence>
<dbReference type="EMBL" id="AGSI01000005">
    <property type="protein sequence ID" value="EIE24750.1"/>
    <property type="molecule type" value="Genomic_DNA"/>
</dbReference>
<dbReference type="AlphaFoldDB" id="I0Z281"/>
<gene>
    <name evidence="1" type="ORF">COCSUDRAFT_32808</name>
</gene>
<dbReference type="GeneID" id="17042751"/>
<name>I0Z281_COCSC</name>
<reference evidence="1 2" key="1">
    <citation type="journal article" date="2012" name="Genome Biol.">
        <title>The genome of the polar eukaryotic microalga coccomyxa subellipsoidea reveals traits of cold adaptation.</title>
        <authorList>
            <person name="Blanc G."/>
            <person name="Agarkova I."/>
            <person name="Grimwood J."/>
            <person name="Kuo A."/>
            <person name="Brueggeman A."/>
            <person name="Dunigan D."/>
            <person name="Gurnon J."/>
            <person name="Ladunga I."/>
            <person name="Lindquist E."/>
            <person name="Lucas S."/>
            <person name="Pangilinan J."/>
            <person name="Proschold T."/>
            <person name="Salamov A."/>
            <person name="Schmutz J."/>
            <person name="Weeks D."/>
            <person name="Yamada T."/>
            <person name="Claverie J.M."/>
            <person name="Grigoriev I."/>
            <person name="Van Etten J."/>
            <person name="Lomsadze A."/>
            <person name="Borodovsky M."/>
        </authorList>
    </citation>
    <scope>NUCLEOTIDE SEQUENCE [LARGE SCALE GENOMIC DNA]</scope>
    <source>
        <strain evidence="1 2">C-169</strain>
    </source>
</reference>
<protein>
    <submittedName>
        <fullName evidence="1">Uncharacterized protein</fullName>
    </submittedName>
</protein>
<evidence type="ECO:0000313" key="2">
    <source>
        <dbReference type="Proteomes" id="UP000007264"/>
    </source>
</evidence>
<feature type="non-terminal residue" evidence="1">
    <location>
        <position position="1"/>
    </location>
</feature>